<evidence type="ECO:0000256" key="1">
    <source>
        <dbReference type="SAM" id="MobiDB-lite"/>
    </source>
</evidence>
<feature type="region of interest" description="Disordered" evidence="1">
    <location>
        <begin position="318"/>
        <end position="351"/>
    </location>
</feature>
<accession>A0A4V1Q2F0</accession>
<organism evidence="2 3">
    <name type="scientific">Candolleomyces aberdarensis</name>
    <dbReference type="NCBI Taxonomy" id="2316362"/>
    <lineage>
        <taxon>Eukaryota</taxon>
        <taxon>Fungi</taxon>
        <taxon>Dikarya</taxon>
        <taxon>Basidiomycota</taxon>
        <taxon>Agaricomycotina</taxon>
        <taxon>Agaricomycetes</taxon>
        <taxon>Agaricomycetidae</taxon>
        <taxon>Agaricales</taxon>
        <taxon>Agaricineae</taxon>
        <taxon>Psathyrellaceae</taxon>
        <taxon>Candolleomyces</taxon>
    </lineage>
</organism>
<comment type="caution">
    <text evidence="2">The sequence shown here is derived from an EMBL/GenBank/DDBJ whole genome shotgun (WGS) entry which is preliminary data.</text>
</comment>
<dbReference type="EMBL" id="SDEE01000634">
    <property type="protein sequence ID" value="RXW14858.1"/>
    <property type="molecule type" value="Genomic_DNA"/>
</dbReference>
<dbReference type="Proteomes" id="UP000290288">
    <property type="component" value="Unassembled WGS sequence"/>
</dbReference>
<keyword evidence="3" id="KW-1185">Reference proteome</keyword>
<dbReference type="AlphaFoldDB" id="A0A4V1Q2F0"/>
<dbReference type="OrthoDB" id="3261928at2759"/>
<protein>
    <submittedName>
        <fullName evidence="2">Uncharacterized protein</fullName>
    </submittedName>
</protein>
<name>A0A4V1Q2F0_9AGAR</name>
<evidence type="ECO:0000313" key="2">
    <source>
        <dbReference type="EMBL" id="RXW14858.1"/>
    </source>
</evidence>
<evidence type="ECO:0000313" key="3">
    <source>
        <dbReference type="Proteomes" id="UP000290288"/>
    </source>
</evidence>
<proteinExistence type="predicted"/>
<feature type="region of interest" description="Disordered" evidence="1">
    <location>
        <begin position="242"/>
        <end position="297"/>
    </location>
</feature>
<gene>
    <name evidence="2" type="ORF">EST38_g10995</name>
</gene>
<reference evidence="2 3" key="1">
    <citation type="submission" date="2019-01" db="EMBL/GenBank/DDBJ databases">
        <title>Draft genome sequence of Psathyrella aberdarensis IHI B618.</title>
        <authorList>
            <person name="Buettner E."/>
            <person name="Kellner H."/>
        </authorList>
    </citation>
    <scope>NUCLEOTIDE SEQUENCE [LARGE SCALE GENOMIC DNA]</scope>
    <source>
        <strain evidence="2 3">IHI B618</strain>
    </source>
</reference>
<sequence>MAQNPPFTQPPPRSPDPVIVSKVTGQPVQRPSDFWLKHPGWIDHVAVPPHYYVSIEEIEEVLTIWGHITGIQPEIVNNPRRQASPHERNYELDQAMARISPTPVPAANAAVSLQQAEGTQRAVGDIDAPVSADELHVVRAVFNYPPPFVPVVSNSSRRDFKLIHSVTHSALALYPVPPSSCTGLDLPGGKTYAASILKDEDFEVNRAAIFRKKQKPEVTMEFSANDLEPFRIQDAAAQALANTATDENQELPSGTHAAGDATKHDPPNIEAFDGDRTAIGPLVKPRGRGRRSSVGAGTTTNNDLVALLVGALLPTLGRKRARSESSSPRTRPDFHTPPRASTSTLLPPFSPLPAPGNELDACLAAFLGKEGIDFLSHASTLLGLDLTPDVIPVASDSMLTELLETTIGKVLKLKLFCESWTTRQGKKQDVFT</sequence>